<reference evidence="2 3" key="1">
    <citation type="submission" date="2014-11" db="EMBL/GenBank/DDBJ databases">
        <authorList>
            <person name="Zhu J."/>
            <person name="Qi W."/>
            <person name="Song R."/>
        </authorList>
    </citation>
    <scope>NUCLEOTIDE SEQUENCE [LARGE SCALE GENOMIC DNA]</scope>
</reference>
<dbReference type="VEuPathDB" id="CryptoDB:Vbra_17105"/>
<sequence>MKRLMLSTILPLLLSLTPSQCFQLRPLPPSPSLSQISPSHSSALRRHAPPTGPLTLAHAAVTADLAEKVSAELGRPEGMSEEEFHRMLESESNDIEYGVAVMVGGMTREQFATFKDLILTFWEDESLKGAAGGAGDDMGEWVLVHDLPVARITKRMLVMPLEECIYDAMGVDVRDDSSEEDVEVPPVIILSGLWNFQILKVVQMYNALAEQGKLPVDPAWAKVVPNAIRKRMSQLLGEIQGDHVKAGMGEPFTSGDLSSEPIDETVEKGEAKWWHFLLEKMLTNNKMSDEWQGEKVDVSWANEPDQEEGEEIDYNAEFRQAFWLRQYLEKGQDEYDKIRQPAKPKELILREMAAKEAEGTASAPSSS</sequence>
<protein>
    <submittedName>
        <fullName evidence="2">Uncharacterized protein</fullName>
    </submittedName>
</protein>
<organism evidence="2 3">
    <name type="scientific">Vitrella brassicaformis (strain CCMP3155)</name>
    <dbReference type="NCBI Taxonomy" id="1169540"/>
    <lineage>
        <taxon>Eukaryota</taxon>
        <taxon>Sar</taxon>
        <taxon>Alveolata</taxon>
        <taxon>Colpodellida</taxon>
        <taxon>Vitrellaceae</taxon>
        <taxon>Vitrella</taxon>
    </lineage>
</organism>
<keyword evidence="1" id="KW-0732">Signal</keyword>
<name>A0A0G4G678_VITBC</name>
<evidence type="ECO:0000313" key="2">
    <source>
        <dbReference type="EMBL" id="CEM23757.1"/>
    </source>
</evidence>
<evidence type="ECO:0000313" key="3">
    <source>
        <dbReference type="Proteomes" id="UP000041254"/>
    </source>
</evidence>
<keyword evidence="3" id="KW-1185">Reference proteome</keyword>
<dbReference type="Proteomes" id="UP000041254">
    <property type="component" value="Unassembled WGS sequence"/>
</dbReference>
<accession>A0A0G4G678</accession>
<evidence type="ECO:0000256" key="1">
    <source>
        <dbReference type="SAM" id="SignalP"/>
    </source>
</evidence>
<feature type="chain" id="PRO_5005189551" evidence="1">
    <location>
        <begin position="22"/>
        <end position="367"/>
    </location>
</feature>
<gene>
    <name evidence="2" type="ORF">Vbra_17105</name>
</gene>
<feature type="signal peptide" evidence="1">
    <location>
        <begin position="1"/>
        <end position="21"/>
    </location>
</feature>
<dbReference type="InParanoid" id="A0A0G4G678"/>
<dbReference type="OrthoDB" id="2018221at2759"/>
<dbReference type="EMBL" id="CDMY01000571">
    <property type="protein sequence ID" value="CEM23757.1"/>
    <property type="molecule type" value="Genomic_DNA"/>
</dbReference>
<dbReference type="AlphaFoldDB" id="A0A0G4G678"/>
<proteinExistence type="predicted"/>